<keyword evidence="1" id="KW-1133">Transmembrane helix</keyword>
<dbReference type="OrthoDB" id="2852938at2"/>
<proteinExistence type="predicted"/>
<dbReference type="AlphaFoldDB" id="A0A8J3ANW6"/>
<evidence type="ECO:0000313" key="2">
    <source>
        <dbReference type="EMBL" id="GGI17983.1"/>
    </source>
</evidence>
<protein>
    <submittedName>
        <fullName evidence="2">Uncharacterized protein</fullName>
    </submittedName>
</protein>
<dbReference type="RefSeq" id="WP_088003420.1">
    <property type="nucleotide sequence ID" value="NZ_BMHB01000004.1"/>
</dbReference>
<keyword evidence="1" id="KW-0812">Transmembrane</keyword>
<accession>A0A8J3ANW6</accession>
<keyword evidence="3" id="KW-1185">Reference proteome</keyword>
<evidence type="ECO:0000313" key="3">
    <source>
        <dbReference type="Proteomes" id="UP000626244"/>
    </source>
</evidence>
<feature type="transmembrane region" description="Helical" evidence="1">
    <location>
        <begin position="34"/>
        <end position="52"/>
    </location>
</feature>
<comment type="caution">
    <text evidence="2">The sequence shown here is derived from an EMBL/GenBank/DDBJ whole genome shotgun (WGS) entry which is preliminary data.</text>
</comment>
<feature type="transmembrane region" description="Helical" evidence="1">
    <location>
        <begin position="7"/>
        <end position="28"/>
    </location>
</feature>
<feature type="transmembrane region" description="Helical" evidence="1">
    <location>
        <begin position="64"/>
        <end position="82"/>
    </location>
</feature>
<dbReference type="EMBL" id="BMHB01000004">
    <property type="protein sequence ID" value="GGI17983.1"/>
    <property type="molecule type" value="Genomic_DNA"/>
</dbReference>
<dbReference type="Proteomes" id="UP000626244">
    <property type="component" value="Unassembled WGS sequence"/>
</dbReference>
<organism evidence="2 3">
    <name type="scientific">Gottfriedia solisilvae</name>
    <dbReference type="NCBI Taxonomy" id="1516104"/>
    <lineage>
        <taxon>Bacteria</taxon>
        <taxon>Bacillati</taxon>
        <taxon>Bacillota</taxon>
        <taxon>Bacilli</taxon>
        <taxon>Bacillales</taxon>
        <taxon>Bacillaceae</taxon>
        <taxon>Gottfriedia</taxon>
    </lineage>
</organism>
<reference evidence="3" key="1">
    <citation type="journal article" date="2019" name="Int. J. Syst. Evol. Microbiol.">
        <title>The Global Catalogue of Microorganisms (GCM) 10K type strain sequencing project: providing services to taxonomists for standard genome sequencing and annotation.</title>
        <authorList>
            <consortium name="The Broad Institute Genomics Platform"/>
            <consortium name="The Broad Institute Genome Sequencing Center for Infectious Disease"/>
            <person name="Wu L."/>
            <person name="Ma J."/>
        </authorList>
    </citation>
    <scope>NUCLEOTIDE SEQUENCE [LARGE SCALE GENOMIC DNA]</scope>
    <source>
        <strain evidence="3">CGMCC 1.14993</strain>
    </source>
</reference>
<sequence length="185" mass="21549">MGYAFMKVILALLPTLFMFYILIVLFPYTGLGRIVALPIIFILNTIIIILGIYVKHKYNHQRNILAWSTIVLLTIINSVLFYPQESGPSVTKQVWYSVYAINNFDNSTISDLDLPLSDKSDLNGKPERYVVALYKYRQHIPLDGSFQIYREDYDDTSISSIEEIPKKLVGHHKIIWWYLHTFRIS</sequence>
<name>A0A8J3ANW6_9BACI</name>
<keyword evidence="1" id="KW-0472">Membrane</keyword>
<gene>
    <name evidence="2" type="ORF">GCM10007380_40660</name>
</gene>
<evidence type="ECO:0000256" key="1">
    <source>
        <dbReference type="SAM" id="Phobius"/>
    </source>
</evidence>